<evidence type="ECO:0000259" key="10">
    <source>
        <dbReference type="SMART" id="SM00768"/>
    </source>
</evidence>
<evidence type="ECO:0000313" key="11">
    <source>
        <dbReference type="EMBL" id="CAA2620141.1"/>
    </source>
</evidence>
<evidence type="ECO:0000256" key="3">
    <source>
        <dbReference type="ARBA" id="ARBA00022622"/>
    </source>
</evidence>
<dbReference type="InterPro" id="IPR012946">
    <property type="entry name" value="X8"/>
</dbReference>
<keyword evidence="4 9" id="KW-0732">Signal</keyword>
<organism evidence="11">
    <name type="scientific">Spirodela intermedia</name>
    <name type="common">Intermediate duckweed</name>
    <dbReference type="NCBI Taxonomy" id="51605"/>
    <lineage>
        <taxon>Eukaryota</taxon>
        <taxon>Viridiplantae</taxon>
        <taxon>Streptophyta</taxon>
        <taxon>Embryophyta</taxon>
        <taxon>Tracheophyta</taxon>
        <taxon>Spermatophyta</taxon>
        <taxon>Magnoliopsida</taxon>
        <taxon>Liliopsida</taxon>
        <taxon>Araceae</taxon>
        <taxon>Lemnoideae</taxon>
        <taxon>Spirodela</taxon>
    </lineage>
</organism>
<evidence type="ECO:0000256" key="2">
    <source>
        <dbReference type="ARBA" id="ARBA00022475"/>
    </source>
</evidence>
<evidence type="ECO:0000256" key="4">
    <source>
        <dbReference type="ARBA" id="ARBA00022729"/>
    </source>
</evidence>
<keyword evidence="3" id="KW-0449">Lipoprotein</keyword>
<evidence type="ECO:0000313" key="13">
    <source>
        <dbReference type="Proteomes" id="UP000663760"/>
    </source>
</evidence>
<evidence type="ECO:0000256" key="6">
    <source>
        <dbReference type="ARBA" id="ARBA00023157"/>
    </source>
</evidence>
<evidence type="ECO:0000313" key="12">
    <source>
        <dbReference type="EMBL" id="CAA7396213.1"/>
    </source>
</evidence>
<dbReference type="GO" id="GO:0098552">
    <property type="term" value="C:side of membrane"/>
    <property type="evidence" value="ECO:0007669"/>
    <property type="project" value="UniProtKB-KW"/>
</dbReference>
<feature type="chain" id="PRO_5045019942" description="X8 domain-containing protein" evidence="9">
    <location>
        <begin position="32"/>
        <end position="205"/>
    </location>
</feature>
<dbReference type="InterPro" id="IPR044788">
    <property type="entry name" value="X8_dom_prot"/>
</dbReference>
<keyword evidence="7" id="KW-0325">Glycoprotein</keyword>
<dbReference type="OrthoDB" id="417697at2759"/>
<proteinExistence type="predicted"/>
<dbReference type="Pfam" id="PF07983">
    <property type="entry name" value="X8"/>
    <property type="match status" value="1"/>
</dbReference>
<dbReference type="PANTHER" id="PTHR31044">
    <property type="entry name" value="BETA-1,3 GLUCANASE"/>
    <property type="match status" value="1"/>
</dbReference>
<accession>A0A7I8IPT4</accession>
<evidence type="ECO:0000256" key="1">
    <source>
        <dbReference type="ARBA" id="ARBA00004609"/>
    </source>
</evidence>
<evidence type="ECO:0000256" key="5">
    <source>
        <dbReference type="ARBA" id="ARBA00023136"/>
    </source>
</evidence>
<evidence type="ECO:0000256" key="8">
    <source>
        <dbReference type="SAM" id="MobiDB-lite"/>
    </source>
</evidence>
<gene>
    <name evidence="11" type="ORF">SI7747_05006310</name>
    <name evidence="12" type="ORF">SI8410_05006876</name>
</gene>
<evidence type="ECO:0000256" key="9">
    <source>
        <dbReference type="SAM" id="SignalP"/>
    </source>
</evidence>
<dbReference type="Gene3D" id="1.20.58.1040">
    <property type="match status" value="1"/>
</dbReference>
<keyword evidence="2" id="KW-1003">Cell membrane</keyword>
<protein>
    <recommendedName>
        <fullName evidence="10">X8 domain-containing protein</fullName>
    </recommendedName>
</protein>
<dbReference type="SMART" id="SM00768">
    <property type="entry name" value="X8"/>
    <property type="match status" value="1"/>
</dbReference>
<feature type="compositionally biased region" description="Low complexity" evidence="8">
    <location>
        <begin position="126"/>
        <end position="161"/>
    </location>
</feature>
<keyword evidence="13" id="KW-1185">Reference proteome</keyword>
<dbReference type="AlphaFoldDB" id="A0A7I8IPT4"/>
<feature type="region of interest" description="Disordered" evidence="8">
    <location>
        <begin position="126"/>
        <end position="183"/>
    </location>
</feature>
<name>A0A7I8IPT4_SPIIN</name>
<keyword evidence="3" id="KW-0336">GPI-anchor</keyword>
<comment type="subcellular location">
    <subcellularLocation>
        <location evidence="1">Cell membrane</location>
        <topology evidence="1">Lipid-anchor</topology>
        <topology evidence="1">GPI-anchor</topology>
    </subcellularLocation>
</comment>
<dbReference type="Proteomes" id="UP000663760">
    <property type="component" value="Chromosome 5"/>
</dbReference>
<keyword evidence="6" id="KW-1015">Disulfide bond</keyword>
<keyword evidence="5" id="KW-0472">Membrane</keyword>
<feature type="domain" description="X8" evidence="10">
    <location>
        <begin position="33"/>
        <end position="117"/>
    </location>
</feature>
<dbReference type="GO" id="GO:0009506">
    <property type="term" value="C:plasmodesma"/>
    <property type="evidence" value="ECO:0007669"/>
    <property type="project" value="UniProtKB-ARBA"/>
</dbReference>
<evidence type="ECO:0000256" key="7">
    <source>
        <dbReference type="ARBA" id="ARBA00023180"/>
    </source>
</evidence>
<dbReference type="PANTHER" id="PTHR31044:SF47">
    <property type="entry name" value="CARBOHYDRATE-BINDING X8 DOMAIN SUPERFAMILY PROTEIN"/>
    <property type="match status" value="1"/>
</dbReference>
<reference evidence="11" key="1">
    <citation type="submission" date="2019-12" db="EMBL/GenBank/DDBJ databases">
        <authorList>
            <person name="Scholz U."/>
            <person name="Mascher M."/>
            <person name="Fiebig A."/>
        </authorList>
    </citation>
    <scope>NUCLEOTIDE SEQUENCE</scope>
</reference>
<dbReference type="EMBL" id="LR743592">
    <property type="protein sequence ID" value="CAA2620141.1"/>
    <property type="molecule type" value="Genomic_DNA"/>
</dbReference>
<dbReference type="EMBL" id="LR746268">
    <property type="protein sequence ID" value="CAA7396213.1"/>
    <property type="molecule type" value="Genomic_DNA"/>
</dbReference>
<sequence>MSGGGAAGGRASVAVGAVLVVVAMAAVAAEGASWCIARSSASPVALQTALDYACDAGADCSPIQPSGLCYLPNTLQAHASYAFNSYYQRRNYAPGSCEFAGTATTTITDPSYGSCTYPSSPSNAGAATSPATSSATPAMNTPKAAPGATTAAPSTTTSPSFGGAGVGGLKPGFGPGTTDATSPAAAAVPPLAHLLACSIAAILLA</sequence>
<dbReference type="GO" id="GO:0005886">
    <property type="term" value="C:plasma membrane"/>
    <property type="evidence" value="ECO:0007669"/>
    <property type="project" value="UniProtKB-SubCell"/>
</dbReference>
<feature type="compositionally biased region" description="Gly residues" evidence="8">
    <location>
        <begin position="162"/>
        <end position="175"/>
    </location>
</feature>
<feature type="signal peptide" evidence="9">
    <location>
        <begin position="1"/>
        <end position="31"/>
    </location>
</feature>
<dbReference type="FunFam" id="1.20.58.1040:FF:000001">
    <property type="entry name" value="Glucan endo-1,3-beta-glucosidase 4"/>
    <property type="match status" value="1"/>
</dbReference>